<dbReference type="SUPFAM" id="SSF53335">
    <property type="entry name" value="S-adenosyl-L-methionine-dependent methyltransferases"/>
    <property type="match status" value="1"/>
</dbReference>
<dbReference type="eggNOG" id="COG2227">
    <property type="taxonomic scope" value="Bacteria"/>
</dbReference>
<dbReference type="Pfam" id="PF13181">
    <property type="entry name" value="TPR_8"/>
    <property type="match status" value="1"/>
</dbReference>
<evidence type="ECO:0000256" key="1">
    <source>
        <dbReference type="ARBA" id="ARBA00022737"/>
    </source>
</evidence>
<dbReference type="InterPro" id="IPR019734">
    <property type="entry name" value="TPR_rpt"/>
</dbReference>
<dbReference type="PANTHER" id="PTHR12526">
    <property type="entry name" value="GLYCOSYLTRANSFERASE"/>
    <property type="match status" value="1"/>
</dbReference>
<evidence type="ECO:0000259" key="4">
    <source>
        <dbReference type="Pfam" id="PF00534"/>
    </source>
</evidence>
<accession>B9KAL7</accession>
<keyword evidence="7" id="KW-1185">Reference proteome</keyword>
<dbReference type="SMART" id="SM00028">
    <property type="entry name" value="TPR"/>
    <property type="match status" value="2"/>
</dbReference>
<dbReference type="InterPro" id="IPR011990">
    <property type="entry name" value="TPR-like_helical_dom_sf"/>
</dbReference>
<dbReference type="eggNOG" id="COG0457">
    <property type="taxonomic scope" value="Bacteria"/>
</dbReference>
<name>B9KAL7_THENN</name>
<dbReference type="PROSITE" id="PS50293">
    <property type="entry name" value="TPR_REGION"/>
    <property type="match status" value="1"/>
</dbReference>
<dbReference type="RefSeq" id="WP_015920236.1">
    <property type="nucleotide sequence ID" value="NC_011978.1"/>
</dbReference>
<keyword evidence="6" id="KW-0808">Transferase</keyword>
<evidence type="ECO:0000313" key="6">
    <source>
        <dbReference type="EMBL" id="ACM24000.1"/>
    </source>
</evidence>
<dbReference type="KEGG" id="tna:CTN_1824"/>
<protein>
    <submittedName>
        <fullName evidence="6">Galactosyltransferase-related protein</fullName>
    </submittedName>
</protein>
<dbReference type="Proteomes" id="UP000000445">
    <property type="component" value="Chromosome"/>
</dbReference>
<evidence type="ECO:0000259" key="5">
    <source>
        <dbReference type="Pfam" id="PF13649"/>
    </source>
</evidence>
<evidence type="ECO:0000256" key="3">
    <source>
        <dbReference type="PROSITE-ProRule" id="PRU00339"/>
    </source>
</evidence>
<dbReference type="GO" id="GO:0016757">
    <property type="term" value="F:glycosyltransferase activity"/>
    <property type="evidence" value="ECO:0007669"/>
    <property type="project" value="UniProtKB-KW"/>
</dbReference>
<gene>
    <name evidence="6" type="ordered locus">CTN_1824</name>
</gene>
<evidence type="ECO:0000256" key="2">
    <source>
        <dbReference type="ARBA" id="ARBA00022803"/>
    </source>
</evidence>
<dbReference type="CDD" id="cd02440">
    <property type="entry name" value="AdoMet_MTases"/>
    <property type="match status" value="1"/>
</dbReference>
<dbReference type="PROSITE" id="PS50005">
    <property type="entry name" value="TPR"/>
    <property type="match status" value="1"/>
</dbReference>
<keyword evidence="1" id="KW-0677">Repeat</keyword>
<dbReference type="EMBL" id="CP000916">
    <property type="protein sequence ID" value="ACM24000.1"/>
    <property type="molecule type" value="Genomic_DNA"/>
</dbReference>
<dbReference type="InterPro" id="IPR041698">
    <property type="entry name" value="Methyltransf_25"/>
</dbReference>
<dbReference type="PANTHER" id="PTHR12526:SF630">
    <property type="entry name" value="GLYCOSYLTRANSFERASE"/>
    <property type="match status" value="1"/>
</dbReference>
<evidence type="ECO:0000313" key="7">
    <source>
        <dbReference type="Proteomes" id="UP000000445"/>
    </source>
</evidence>
<sequence>MEIFEKIQKAIEQKDFSKAKEMAEKIDDETERYNTLGMVHYYEGRKEEAQAFFEKALKINPVHDDVLFNYSKVLLEKGEYFEAWRYLTRINEKTWEVYDMLGDTQLQLNNLAMALHYYRKASELSDIPEMKEKYESLKKQFKKDTKVAFLCLPGLDHFIKDIANILSEMYEVKLVVTADGKQIVDAYNWADIVWIEWANELAVEITNKLPKGNKKILCRLHSYEALANYPEKINWNNVDTLILVADHMKDVLKNYHQSVYEKIKDKIKVVPNGVDLNRFRFKVRSPGFNIAVVAHINHKKAPEMWLQVIGFLKNIDERYILHVAGDFQELRYANYFKYFIKEADLEKNVKLYGFVRNIEEFLEDMNYVLSTSVHEGHPYNIMEAMARGIKPLIHNYHGAKKQWPEDLIFNFIDEIPDLIKRKYESERYRRYMEDNYSLESQIKIITGAIGSPPTKINVEKKSVWDNLWRKYTEYDILSLVNNPEGKAFRSEFVNLLNHFFVLKGSRILEAGCGSGTISIDLSKRGAYYTGIDISQDSVELSKKVASFFELRNVSFKKMDGFKTIFSDKEFDIVFNIGVVVHFQDEDIVKMLKEMARVGKFIVVGVPYSGSQIYKLSKEISQETGTWEYGFERDFYSLKDLFEKAGVKLLHEEIIGSFSEAFYLKRINPSLIKNNWPKTLKECFRVRKTLEAGL</sequence>
<keyword evidence="2 3" id="KW-0802">TPR repeat</keyword>
<organism evidence="6 7">
    <name type="scientific">Thermotoga neapolitana (strain ATCC 49049 / DSM 4359 / NBRC 107923 / NS-E)</name>
    <dbReference type="NCBI Taxonomy" id="309803"/>
    <lineage>
        <taxon>Bacteria</taxon>
        <taxon>Thermotogati</taxon>
        <taxon>Thermotogota</taxon>
        <taxon>Thermotogae</taxon>
        <taxon>Thermotogales</taxon>
        <taxon>Thermotogaceae</taxon>
        <taxon>Thermotoga</taxon>
    </lineage>
</organism>
<feature type="domain" description="Methyltransferase" evidence="5">
    <location>
        <begin position="507"/>
        <end position="597"/>
    </location>
</feature>
<dbReference type="Pfam" id="PF00534">
    <property type="entry name" value="Glycos_transf_1"/>
    <property type="match status" value="1"/>
</dbReference>
<dbReference type="eggNOG" id="COG0438">
    <property type="taxonomic scope" value="Bacteria"/>
</dbReference>
<keyword evidence="6" id="KW-0328">Glycosyltransferase</keyword>
<dbReference type="SUPFAM" id="SSF53756">
    <property type="entry name" value="UDP-Glycosyltransferase/glycogen phosphorylase"/>
    <property type="match status" value="1"/>
</dbReference>
<dbReference type="Pfam" id="PF07719">
    <property type="entry name" value="TPR_2"/>
    <property type="match status" value="1"/>
</dbReference>
<dbReference type="AlphaFoldDB" id="B9KAL7"/>
<dbReference type="Gene3D" id="3.40.50.150">
    <property type="entry name" value="Vaccinia Virus protein VP39"/>
    <property type="match status" value="1"/>
</dbReference>
<dbReference type="InterPro" id="IPR029063">
    <property type="entry name" value="SAM-dependent_MTases_sf"/>
</dbReference>
<dbReference type="InterPro" id="IPR001296">
    <property type="entry name" value="Glyco_trans_1"/>
</dbReference>
<dbReference type="CAZy" id="GT4">
    <property type="family name" value="Glycosyltransferase Family 4"/>
</dbReference>
<dbReference type="Gene3D" id="1.25.40.10">
    <property type="entry name" value="Tetratricopeptide repeat domain"/>
    <property type="match status" value="1"/>
</dbReference>
<proteinExistence type="predicted"/>
<feature type="repeat" description="TPR" evidence="3">
    <location>
        <begin position="30"/>
        <end position="63"/>
    </location>
</feature>
<reference evidence="6 7" key="1">
    <citation type="journal article" date="2009" name="Biosci. Biotechnol. Biochem.">
        <title>WeGAS: a web-based microbial genome annotation system.</title>
        <authorList>
            <person name="Lee D."/>
            <person name="Seo H."/>
            <person name="Park C."/>
            <person name="Park K."/>
        </authorList>
    </citation>
    <scope>NUCLEOTIDE SEQUENCE [LARGE SCALE GENOMIC DNA]</scope>
    <source>
        <strain evidence="7">ATCC 49049 / DSM 4359 / NBRC 107923 / NS-E</strain>
    </source>
</reference>
<dbReference type="SUPFAM" id="SSF48452">
    <property type="entry name" value="TPR-like"/>
    <property type="match status" value="1"/>
</dbReference>
<dbReference type="InterPro" id="IPR013105">
    <property type="entry name" value="TPR_2"/>
</dbReference>
<dbReference type="HOGENOM" id="CLU_012959_0_0_0"/>
<dbReference type="Gene3D" id="3.40.50.2000">
    <property type="entry name" value="Glycogen Phosphorylase B"/>
    <property type="match status" value="2"/>
</dbReference>
<feature type="domain" description="Glycosyl transferase family 1" evidence="4">
    <location>
        <begin position="284"/>
        <end position="401"/>
    </location>
</feature>
<dbReference type="STRING" id="309803.CTN_1824"/>
<dbReference type="Pfam" id="PF13649">
    <property type="entry name" value="Methyltransf_25"/>
    <property type="match status" value="1"/>
</dbReference>